<feature type="compositionally biased region" description="Polar residues" evidence="1">
    <location>
        <begin position="421"/>
        <end position="436"/>
    </location>
</feature>
<dbReference type="EMBL" id="ML119647">
    <property type="protein sequence ID" value="RPA87384.1"/>
    <property type="molecule type" value="Genomic_DNA"/>
</dbReference>
<protein>
    <submittedName>
        <fullName evidence="2">Uncharacterized protein</fullName>
    </submittedName>
</protein>
<feature type="compositionally biased region" description="Polar residues" evidence="1">
    <location>
        <begin position="507"/>
        <end position="526"/>
    </location>
</feature>
<feature type="compositionally biased region" description="Polar residues" evidence="1">
    <location>
        <begin position="443"/>
        <end position="468"/>
    </location>
</feature>
<feature type="region of interest" description="Disordered" evidence="1">
    <location>
        <begin position="405"/>
        <end position="546"/>
    </location>
</feature>
<feature type="compositionally biased region" description="Polar residues" evidence="1">
    <location>
        <begin position="358"/>
        <end position="378"/>
    </location>
</feature>
<name>A0A3N4J0F5_ASCIM</name>
<evidence type="ECO:0000256" key="1">
    <source>
        <dbReference type="SAM" id="MobiDB-lite"/>
    </source>
</evidence>
<dbReference type="AlphaFoldDB" id="A0A3N4J0F5"/>
<feature type="region of interest" description="Disordered" evidence="1">
    <location>
        <begin position="212"/>
        <end position="243"/>
    </location>
</feature>
<feature type="region of interest" description="Disordered" evidence="1">
    <location>
        <begin position="258"/>
        <end position="378"/>
    </location>
</feature>
<dbReference type="Proteomes" id="UP000275078">
    <property type="component" value="Unassembled WGS sequence"/>
</dbReference>
<proteinExistence type="predicted"/>
<organism evidence="2 3">
    <name type="scientific">Ascobolus immersus RN42</name>
    <dbReference type="NCBI Taxonomy" id="1160509"/>
    <lineage>
        <taxon>Eukaryota</taxon>
        <taxon>Fungi</taxon>
        <taxon>Dikarya</taxon>
        <taxon>Ascomycota</taxon>
        <taxon>Pezizomycotina</taxon>
        <taxon>Pezizomycetes</taxon>
        <taxon>Pezizales</taxon>
        <taxon>Ascobolaceae</taxon>
        <taxon>Ascobolus</taxon>
    </lineage>
</organism>
<feature type="compositionally biased region" description="Polar residues" evidence="1">
    <location>
        <begin position="263"/>
        <end position="303"/>
    </location>
</feature>
<evidence type="ECO:0000313" key="2">
    <source>
        <dbReference type="EMBL" id="RPA87384.1"/>
    </source>
</evidence>
<accession>A0A3N4J0F5</accession>
<keyword evidence="3" id="KW-1185">Reference proteome</keyword>
<feature type="compositionally biased region" description="Polar residues" evidence="1">
    <location>
        <begin position="476"/>
        <end position="493"/>
    </location>
</feature>
<gene>
    <name evidence="2" type="ORF">BJ508DRAFT_410889</name>
</gene>
<sequence length="546" mass="59344">MTTHLDTKTNPYFATLTIETNEEYTSMHLTRLNIFYNYIASTSPSSHGPSNSTWKVLVYLKGNHTPIESHIPVRFDQYPDLVEQLGGNAMRLRWRSRTRLDEQDPHVGETYCGCIDGYYAECVEDDVEVRVYASGQRARRRSCVGENVRCLDSVSPGSKPPPSADSSRQYGNRVAYIASPTSYQLLSGSGSETVGSERESCASTVTYVVTSEQDPGGHFSRNSNQKIPISPLVPSSAVSSITDGSSWRSQSTLVNFGLEDIPSQDTSSNRSGTDMDTTSTSFPRGNTTSRASGKLTTVRSNGSIEIPRSVSKSRSTSPDKPAEVESKSSRSSGAESRTSSRADGRLTAALRNRPPSPASTSPSVQVQRPPSRPLSSGGISLRYAFNAIPIVDEDPFYSVGRHIEREEQQSRSSSPAGILRSESSASYTRTISSGSSRLRRELYTNSHSKPSITVDKQSPNKSESSVSVHNREHATPSGSPQRVLGRSNSSASARQPVRSYASEARSHSSNGIYSASAQRSHASTVRHTPKLFPTGGNPSPLRKEQL</sequence>
<evidence type="ECO:0000313" key="3">
    <source>
        <dbReference type="Proteomes" id="UP000275078"/>
    </source>
</evidence>
<reference evidence="2 3" key="1">
    <citation type="journal article" date="2018" name="Nat. Ecol. Evol.">
        <title>Pezizomycetes genomes reveal the molecular basis of ectomycorrhizal truffle lifestyle.</title>
        <authorList>
            <person name="Murat C."/>
            <person name="Payen T."/>
            <person name="Noel B."/>
            <person name="Kuo A."/>
            <person name="Morin E."/>
            <person name="Chen J."/>
            <person name="Kohler A."/>
            <person name="Krizsan K."/>
            <person name="Balestrini R."/>
            <person name="Da Silva C."/>
            <person name="Montanini B."/>
            <person name="Hainaut M."/>
            <person name="Levati E."/>
            <person name="Barry K.W."/>
            <person name="Belfiori B."/>
            <person name="Cichocki N."/>
            <person name="Clum A."/>
            <person name="Dockter R.B."/>
            <person name="Fauchery L."/>
            <person name="Guy J."/>
            <person name="Iotti M."/>
            <person name="Le Tacon F."/>
            <person name="Lindquist E.A."/>
            <person name="Lipzen A."/>
            <person name="Malagnac F."/>
            <person name="Mello A."/>
            <person name="Molinier V."/>
            <person name="Miyauchi S."/>
            <person name="Poulain J."/>
            <person name="Riccioni C."/>
            <person name="Rubini A."/>
            <person name="Sitrit Y."/>
            <person name="Splivallo R."/>
            <person name="Traeger S."/>
            <person name="Wang M."/>
            <person name="Zifcakova L."/>
            <person name="Wipf D."/>
            <person name="Zambonelli A."/>
            <person name="Paolocci F."/>
            <person name="Nowrousian M."/>
            <person name="Ottonello S."/>
            <person name="Baldrian P."/>
            <person name="Spatafora J.W."/>
            <person name="Henrissat B."/>
            <person name="Nagy L.G."/>
            <person name="Aury J.M."/>
            <person name="Wincker P."/>
            <person name="Grigoriev I.V."/>
            <person name="Bonfante P."/>
            <person name="Martin F.M."/>
        </authorList>
    </citation>
    <scope>NUCLEOTIDE SEQUENCE [LARGE SCALE GENOMIC DNA]</scope>
    <source>
        <strain evidence="2 3">RN42</strain>
    </source>
</reference>